<dbReference type="WBParaSite" id="scaffold46947_cov463.g24615">
    <property type="protein sequence ID" value="scaffold46947_cov463.g24615"/>
    <property type="gene ID" value="scaffold46947_cov463.g24615"/>
</dbReference>
<name>A0A915MMC9_MELJA</name>
<protein>
    <submittedName>
        <fullName evidence="2">Uncharacterized protein</fullName>
    </submittedName>
</protein>
<evidence type="ECO:0000313" key="2">
    <source>
        <dbReference type="WBParaSite" id="scaffold46947_cov463.g24615"/>
    </source>
</evidence>
<reference evidence="2" key="1">
    <citation type="submission" date="2022-11" db="UniProtKB">
        <authorList>
            <consortium name="WormBaseParasite"/>
        </authorList>
    </citation>
    <scope>IDENTIFICATION</scope>
</reference>
<dbReference type="AlphaFoldDB" id="A0A915MMC9"/>
<proteinExistence type="predicted"/>
<sequence length="22" mass="2488">MGVIAPQMPKLFQLTRSLGFPR</sequence>
<dbReference type="Proteomes" id="UP000887561">
    <property type="component" value="Unplaced"/>
</dbReference>
<keyword evidence="1" id="KW-1185">Reference proteome</keyword>
<evidence type="ECO:0000313" key="1">
    <source>
        <dbReference type="Proteomes" id="UP000887561"/>
    </source>
</evidence>
<organism evidence="1 2">
    <name type="scientific">Meloidogyne javanica</name>
    <name type="common">Root-knot nematode worm</name>
    <dbReference type="NCBI Taxonomy" id="6303"/>
    <lineage>
        <taxon>Eukaryota</taxon>
        <taxon>Metazoa</taxon>
        <taxon>Ecdysozoa</taxon>
        <taxon>Nematoda</taxon>
        <taxon>Chromadorea</taxon>
        <taxon>Rhabditida</taxon>
        <taxon>Tylenchina</taxon>
        <taxon>Tylenchomorpha</taxon>
        <taxon>Tylenchoidea</taxon>
        <taxon>Meloidogynidae</taxon>
        <taxon>Meloidogyninae</taxon>
        <taxon>Meloidogyne</taxon>
        <taxon>Meloidogyne incognita group</taxon>
    </lineage>
</organism>
<accession>A0A915MMC9</accession>